<keyword evidence="13 20" id="KW-1133">Transmembrane helix</keyword>
<proteinExistence type="inferred from homology"/>
<dbReference type="InterPro" id="IPR001202">
    <property type="entry name" value="WW_dom"/>
</dbReference>
<feature type="compositionally biased region" description="Polar residues" evidence="19">
    <location>
        <begin position="828"/>
        <end position="839"/>
    </location>
</feature>
<dbReference type="Proteomes" id="UP000574390">
    <property type="component" value="Unassembled WGS sequence"/>
</dbReference>
<comment type="subcellular location">
    <subcellularLocation>
        <location evidence="2">Endoplasmic reticulum membrane</location>
        <topology evidence="2">Multi-pass membrane protein</topology>
    </subcellularLocation>
</comment>
<comment type="caution">
    <text evidence="23">The sequence shown here is derived from an EMBL/GenBank/DDBJ whole genome shotgun (WGS) entry which is preliminary data.</text>
</comment>
<evidence type="ECO:0000256" key="16">
    <source>
        <dbReference type="ARBA" id="ARBA00033238"/>
    </source>
</evidence>
<dbReference type="EC" id="2.7.8.15" evidence="5"/>
<evidence type="ECO:0000256" key="5">
    <source>
        <dbReference type="ARBA" id="ARBA00013225"/>
    </source>
</evidence>
<keyword evidence="10" id="KW-0479">Metal-binding</keyword>
<dbReference type="SMART" id="SM00288">
    <property type="entry name" value="VHS"/>
    <property type="match status" value="1"/>
</dbReference>
<dbReference type="GO" id="GO:0006488">
    <property type="term" value="P:dolichol-linked oligosaccharide biosynthetic process"/>
    <property type="evidence" value="ECO:0007669"/>
    <property type="project" value="InterPro"/>
</dbReference>
<feature type="compositionally biased region" description="Basic and acidic residues" evidence="19">
    <location>
        <begin position="955"/>
        <end position="967"/>
    </location>
</feature>
<dbReference type="CDD" id="cd03561">
    <property type="entry name" value="VHS"/>
    <property type="match status" value="1"/>
</dbReference>
<name>A0A7J6RBA5_PEROL</name>
<dbReference type="PROSITE" id="PS50179">
    <property type="entry name" value="VHS"/>
    <property type="match status" value="1"/>
</dbReference>
<gene>
    <name evidence="23" type="primary">DPAGT1_1</name>
    <name evidence="23" type="ORF">FOZ62_019382</name>
</gene>
<feature type="transmembrane region" description="Helical" evidence="20">
    <location>
        <begin position="200"/>
        <end position="220"/>
    </location>
</feature>
<evidence type="ECO:0000256" key="13">
    <source>
        <dbReference type="ARBA" id="ARBA00022989"/>
    </source>
</evidence>
<dbReference type="GO" id="GO:0046872">
    <property type="term" value="F:metal ion binding"/>
    <property type="evidence" value="ECO:0007669"/>
    <property type="project" value="UniProtKB-KW"/>
</dbReference>
<dbReference type="PANTHER" id="PTHR10571:SF0">
    <property type="entry name" value="UDP-N-ACETYLGLUCOSAMINE--DOLICHYL-PHOSPHATE N-ACETYLGLUCOSAMINEPHOSPHOTRANSFERASE"/>
    <property type="match status" value="1"/>
</dbReference>
<evidence type="ECO:0000256" key="9">
    <source>
        <dbReference type="ARBA" id="ARBA00022692"/>
    </source>
</evidence>
<dbReference type="EMBL" id="JABANM010024020">
    <property type="protein sequence ID" value="KAF4716910.1"/>
    <property type="molecule type" value="Genomic_DNA"/>
</dbReference>
<dbReference type="InterPro" id="IPR033895">
    <property type="entry name" value="GPT"/>
</dbReference>
<dbReference type="GO" id="GO:0005789">
    <property type="term" value="C:endoplasmic reticulum membrane"/>
    <property type="evidence" value="ECO:0007669"/>
    <property type="project" value="UniProtKB-SubCell"/>
</dbReference>
<comment type="similarity">
    <text evidence="4">Belongs to the glycosyltransferase 4 family.</text>
</comment>
<keyword evidence="12" id="KW-0460">Magnesium</keyword>
<comment type="function">
    <text evidence="17">UDP-N-acetylglucosamine--dolichyl-phosphate N-acetylglucosaminephosphotransferase that operates in the biosynthetic pathway of dolichol-linked oligosaccharides, the glycan precursors employed in protein asparagine (N)-glycosylation. The assembly of dolichol-linked oligosaccharides begins on the cytosolic side of the endoplasmic reticulum membrane and finishes in its lumen. The sequential addition of sugars to dolichol pyrophosphate produces dolichol-linked oligosaccharides containing fourteen sugars, including two GlcNAcs, nine mannoses and three glucoses. Once assembled, the oligosaccharide is transferred from the lipid to nascent proteins by oligosaccharyltransferases. Catalyzes the initial step of dolichol-linked oligosaccharide biosynthesis, transfering GlcNAc-1-P from cytosolic UDP-GlcNAc onto the carrier lipid dolichyl phosphate (P-dolichol), yielding GlcNAc-P-P-dolichol embedded in the cytoplasmic leaflet of the endoplasmic reticulum membrane.</text>
</comment>
<evidence type="ECO:0000256" key="2">
    <source>
        <dbReference type="ARBA" id="ARBA00004477"/>
    </source>
</evidence>
<feature type="transmembrane region" description="Helical" evidence="20">
    <location>
        <begin position="156"/>
        <end position="180"/>
    </location>
</feature>
<feature type="transmembrane region" description="Helical" evidence="20">
    <location>
        <begin position="262"/>
        <end position="281"/>
    </location>
</feature>
<accession>A0A7J6RBA5</accession>
<dbReference type="Gene3D" id="1.25.40.90">
    <property type="match status" value="1"/>
</dbReference>
<dbReference type="UniPathway" id="UPA00378"/>
<dbReference type="CDD" id="cd00201">
    <property type="entry name" value="WW"/>
    <property type="match status" value="1"/>
</dbReference>
<feature type="region of interest" description="Disordered" evidence="19">
    <location>
        <begin position="887"/>
        <end position="923"/>
    </location>
</feature>
<organism evidence="23 24">
    <name type="scientific">Perkinsus olseni</name>
    <name type="common">Perkinsus atlanticus</name>
    <dbReference type="NCBI Taxonomy" id="32597"/>
    <lineage>
        <taxon>Eukaryota</taxon>
        <taxon>Sar</taxon>
        <taxon>Alveolata</taxon>
        <taxon>Perkinsozoa</taxon>
        <taxon>Perkinsea</taxon>
        <taxon>Perkinsida</taxon>
        <taxon>Perkinsidae</taxon>
        <taxon>Perkinsus</taxon>
    </lineage>
</organism>
<reference evidence="23 24" key="1">
    <citation type="submission" date="2020-04" db="EMBL/GenBank/DDBJ databases">
        <title>Perkinsus olseni comparative genomics.</title>
        <authorList>
            <person name="Bogema D.R."/>
        </authorList>
    </citation>
    <scope>NUCLEOTIDE SEQUENCE [LARGE SCALE GENOMIC DNA]</scope>
    <source>
        <strain evidence="23">ATCC PRA-205</strain>
    </source>
</reference>
<dbReference type="SUPFAM" id="SSF48464">
    <property type="entry name" value="ENTH/VHS domain"/>
    <property type="match status" value="1"/>
</dbReference>
<keyword evidence="11" id="KW-0256">Endoplasmic reticulum</keyword>
<feature type="domain" description="WW" evidence="21">
    <location>
        <begin position="922"/>
        <end position="956"/>
    </location>
</feature>
<dbReference type="PROSITE" id="PS50020">
    <property type="entry name" value="WW_DOMAIN_2"/>
    <property type="match status" value="1"/>
</dbReference>
<sequence>MSSSPPLGRSAQIAVIAVAGVLCAAVPASGIQCGTEMMASIALAALACIIANRTLPSTLDSLRRAGICGKDLNKKGHPEIPEAAGVCVGAVYCLALSLFLPFHMMCSSPQGIPMDEAELMSQRKASLFMGSLLSINAMCFLGFADNVLDLPWRIKLIIPTVATLPLLLVYYSSIGNTWVLLPDFLRPYLPEGHGAIDIGVLYYVFLSLLSVFCTNAINILAGINGLEVGQSMVLAISLILNDLLQLYRHAQQAATWPPYESHLMSLYLLLPFVGASFPLMVANMYPAVAFVGDTYCYLAGMTLAASGILGQCSKTTLLFFGPQIFNFLYSVPQLFKLIPCPRHRLPHYNPKTDMLSVSYTPWFDPTKDPKPAGRLTLAVIRSLRLAKVETNEKGEVRVQNLTLINLALWLKGDTHEDSLNRILLSEFTSDCFLSITMHHSSRLDTLLAAALGGDSINWDANVAICDMLSSCSSLIPEVLLEIRNGFEMGDSPNIQLCLTLLEMLVKNCGYIVCSYMTDGFMKDMYRLASVPWWYQPQLKVRIPSGTERKLIKAKVLSLVQEWCDAFILREGQLESLFKAYKELRRRKEPFPPRDETVRFQIKGAEESPALNPNLATTKHTTAETKAMVLSPSEVENLRNAVYEIYSTPNLPRKKFEADYAEACAGRSRLRATIERAFEDGKEDSSELSDLLTLSDMLEEVLNRIQATGSATKGSSVLLPSSLKNPSKPAEELEGPTALPQVSAMDILSGDLSQIPPPPPQEMAPDVATQIENDRLLALYLQDQEDMRSAELDGSRDAQLAGTWRQGYRAGAKGSLLISEGTEPAVATSRRQTGSVSNAPSHRIRLESYSSGPPEAADHDHVDHSAAGRKAYTGLRQMVNGMLLARKTKSKEHDDNLEGDEAEGFLDDDSTPNGGGQGSSIVVPVSEEWSVVRDRSSGVSYWHNNNTGETQWDLPECIRKREGAAPAE</sequence>
<dbReference type="AlphaFoldDB" id="A0A7J6RBA5"/>
<dbReference type="GO" id="GO:0003975">
    <property type="term" value="F:UDP-N-acetylglucosamine-dolichyl-phosphate N-acetylglucosaminephosphotransferase activity"/>
    <property type="evidence" value="ECO:0007669"/>
    <property type="project" value="UniProtKB-EC"/>
</dbReference>
<evidence type="ECO:0000259" key="22">
    <source>
        <dbReference type="PROSITE" id="PS50179"/>
    </source>
</evidence>
<dbReference type="GO" id="GO:0035091">
    <property type="term" value="F:phosphatidylinositol binding"/>
    <property type="evidence" value="ECO:0007669"/>
    <property type="project" value="InterPro"/>
</dbReference>
<evidence type="ECO:0000256" key="3">
    <source>
        <dbReference type="ARBA" id="ARBA00004922"/>
    </source>
</evidence>
<keyword evidence="8 23" id="KW-0808">Transferase</keyword>
<evidence type="ECO:0000256" key="8">
    <source>
        <dbReference type="ARBA" id="ARBA00022679"/>
    </source>
</evidence>
<dbReference type="InterPro" id="IPR008942">
    <property type="entry name" value="ENTH_VHS"/>
</dbReference>
<evidence type="ECO:0000256" key="17">
    <source>
        <dbReference type="ARBA" id="ARBA00044717"/>
    </source>
</evidence>
<keyword evidence="14 20" id="KW-0472">Membrane</keyword>
<comment type="pathway">
    <text evidence="3">Protein modification; protein glycosylation.</text>
</comment>
<dbReference type="Pfam" id="PF00790">
    <property type="entry name" value="VHS"/>
    <property type="match status" value="1"/>
</dbReference>
<evidence type="ECO:0000256" key="19">
    <source>
        <dbReference type="SAM" id="MobiDB-lite"/>
    </source>
</evidence>
<evidence type="ECO:0000256" key="14">
    <source>
        <dbReference type="ARBA" id="ARBA00023136"/>
    </source>
</evidence>
<feature type="transmembrane region" description="Helical" evidence="20">
    <location>
        <begin position="288"/>
        <end position="309"/>
    </location>
</feature>
<dbReference type="Pfam" id="PF00397">
    <property type="entry name" value="WW"/>
    <property type="match status" value="1"/>
</dbReference>
<dbReference type="GO" id="GO:0043130">
    <property type="term" value="F:ubiquitin binding"/>
    <property type="evidence" value="ECO:0007669"/>
    <property type="project" value="InterPro"/>
</dbReference>
<evidence type="ECO:0000256" key="10">
    <source>
        <dbReference type="ARBA" id="ARBA00022723"/>
    </source>
</evidence>
<feature type="compositionally biased region" description="Polar residues" evidence="19">
    <location>
        <begin position="712"/>
        <end position="724"/>
    </location>
</feature>
<dbReference type="SMART" id="SM00456">
    <property type="entry name" value="WW"/>
    <property type="match status" value="1"/>
</dbReference>
<dbReference type="CDD" id="cd06855">
    <property type="entry name" value="GT_GPT_euk"/>
    <property type="match status" value="1"/>
</dbReference>
<feature type="domain" description="VHS" evidence="22">
    <location>
        <begin position="448"/>
        <end position="591"/>
    </location>
</feature>
<feature type="compositionally biased region" description="Polar residues" evidence="19">
    <location>
        <begin position="937"/>
        <end position="949"/>
    </location>
</feature>
<feature type="transmembrane region" description="Helical" evidence="20">
    <location>
        <begin position="12"/>
        <end position="31"/>
    </location>
</feature>
<dbReference type="Pfam" id="PF00953">
    <property type="entry name" value="Glycos_transf_4"/>
    <property type="match status" value="1"/>
</dbReference>
<keyword evidence="7" id="KW-0328">Glycosyltransferase</keyword>
<evidence type="ECO:0000313" key="24">
    <source>
        <dbReference type="Proteomes" id="UP000574390"/>
    </source>
</evidence>
<evidence type="ECO:0000256" key="7">
    <source>
        <dbReference type="ARBA" id="ARBA00022676"/>
    </source>
</evidence>
<evidence type="ECO:0000256" key="18">
    <source>
        <dbReference type="ARBA" id="ARBA00045078"/>
    </source>
</evidence>
<feature type="region of interest" description="Disordered" evidence="19">
    <location>
        <begin position="712"/>
        <end position="737"/>
    </location>
</feature>
<feature type="region of interest" description="Disordered" evidence="19">
    <location>
        <begin position="821"/>
        <end position="863"/>
    </location>
</feature>
<evidence type="ECO:0000256" key="11">
    <source>
        <dbReference type="ARBA" id="ARBA00022824"/>
    </source>
</evidence>
<dbReference type="GO" id="GO:0016757">
    <property type="term" value="F:glycosyltransferase activity"/>
    <property type="evidence" value="ECO:0007669"/>
    <property type="project" value="UniProtKB-KW"/>
</dbReference>
<evidence type="ECO:0000256" key="6">
    <source>
        <dbReference type="ARBA" id="ARBA00017659"/>
    </source>
</evidence>
<dbReference type="InterPro" id="IPR000715">
    <property type="entry name" value="Glycosyl_transferase_4"/>
</dbReference>
<evidence type="ECO:0000256" key="15">
    <source>
        <dbReference type="ARBA" id="ARBA00029567"/>
    </source>
</evidence>
<evidence type="ECO:0000259" key="21">
    <source>
        <dbReference type="PROSITE" id="PS50020"/>
    </source>
</evidence>
<evidence type="ECO:0000256" key="20">
    <source>
        <dbReference type="SAM" id="Phobius"/>
    </source>
</evidence>
<feature type="compositionally biased region" description="Acidic residues" evidence="19">
    <location>
        <begin position="896"/>
        <end position="909"/>
    </location>
</feature>
<dbReference type="InterPro" id="IPR002014">
    <property type="entry name" value="VHS_dom"/>
</dbReference>
<feature type="transmembrane region" description="Helical" evidence="20">
    <location>
        <begin position="125"/>
        <end position="144"/>
    </location>
</feature>
<comment type="cofactor">
    <cofactor evidence="1">
        <name>Mg(2+)</name>
        <dbReference type="ChEBI" id="CHEBI:18420"/>
    </cofactor>
</comment>
<feature type="region of interest" description="Disordered" evidence="19">
    <location>
        <begin position="937"/>
        <end position="967"/>
    </location>
</feature>
<dbReference type="Gene3D" id="2.20.70.10">
    <property type="match status" value="1"/>
</dbReference>
<evidence type="ECO:0000313" key="23">
    <source>
        <dbReference type="EMBL" id="KAF4716910.1"/>
    </source>
</evidence>
<comment type="catalytic activity">
    <reaction evidence="18">
        <text>a di-trans,poly-cis-dolichyl phosphate + UDP-N-acetyl-alpha-D-glucosamine = an N-acetyl-alpha-D-glucosaminyl-diphospho-di-trans,poly-cis-dolichol + UMP</text>
        <dbReference type="Rhea" id="RHEA:13289"/>
        <dbReference type="Rhea" id="RHEA-COMP:19498"/>
        <dbReference type="Rhea" id="RHEA-COMP:19507"/>
        <dbReference type="ChEBI" id="CHEBI:57683"/>
        <dbReference type="ChEBI" id="CHEBI:57705"/>
        <dbReference type="ChEBI" id="CHEBI:57865"/>
        <dbReference type="ChEBI" id="CHEBI:58427"/>
        <dbReference type="EC" id="2.7.8.15"/>
    </reaction>
    <physiologicalReaction direction="left-to-right" evidence="18">
        <dbReference type="Rhea" id="RHEA:13290"/>
    </physiologicalReaction>
</comment>
<dbReference type="InterPro" id="IPR036020">
    <property type="entry name" value="WW_dom_sf"/>
</dbReference>
<evidence type="ECO:0000256" key="12">
    <source>
        <dbReference type="ARBA" id="ARBA00022842"/>
    </source>
</evidence>
<evidence type="ECO:0000256" key="4">
    <source>
        <dbReference type="ARBA" id="ARBA00009317"/>
    </source>
</evidence>
<evidence type="ECO:0000256" key="1">
    <source>
        <dbReference type="ARBA" id="ARBA00001946"/>
    </source>
</evidence>
<feature type="transmembrane region" description="Helical" evidence="20">
    <location>
        <begin position="83"/>
        <end position="105"/>
    </location>
</feature>
<dbReference type="SUPFAM" id="SSF51045">
    <property type="entry name" value="WW domain"/>
    <property type="match status" value="1"/>
</dbReference>
<keyword evidence="9 20" id="KW-0812">Transmembrane</keyword>
<dbReference type="PANTHER" id="PTHR10571">
    <property type="entry name" value="UDP-N-ACETYLGLUCOSAMINE--DOLICHYL-PHOSPHATE N-ACETYLGLUCOSAMINEPHOSPHOTRANSFERASE"/>
    <property type="match status" value="1"/>
</dbReference>
<protein>
    <recommendedName>
        <fullName evidence="6">UDP-N-acetylglucosamine--dolichyl-phosphate N-acetylglucosaminephosphotransferase</fullName>
        <ecNumber evidence="5">2.7.8.15</ecNumber>
    </recommendedName>
    <alternativeName>
        <fullName evidence="15">GlcNAc-1-P transferase</fullName>
    </alternativeName>
    <alternativeName>
        <fullName evidence="16">N-acetylglucosamine-1-phosphate transferase</fullName>
    </alternativeName>
</protein>
<dbReference type="PROSITE" id="PS01159">
    <property type="entry name" value="WW_DOMAIN_1"/>
    <property type="match status" value="1"/>
</dbReference>